<dbReference type="RefSeq" id="WP_340604294.1">
    <property type="nucleotide sequence ID" value="NZ_JBBMXV010000003.1"/>
</dbReference>
<keyword evidence="3" id="KW-1185">Reference proteome</keyword>
<dbReference type="Pfam" id="PF00551">
    <property type="entry name" value="Formyl_trans_N"/>
    <property type="match status" value="1"/>
</dbReference>
<dbReference type="SUPFAM" id="SSF53328">
    <property type="entry name" value="Formyltransferase"/>
    <property type="match status" value="1"/>
</dbReference>
<dbReference type="AlphaFoldDB" id="A0ABD5V8B0"/>
<accession>A0ABD5V8B0</accession>
<proteinExistence type="predicted"/>
<dbReference type="Proteomes" id="UP001596312">
    <property type="component" value="Unassembled WGS sequence"/>
</dbReference>
<dbReference type="InterPro" id="IPR036477">
    <property type="entry name" value="Formyl_transf_N_sf"/>
</dbReference>
<organism evidence="2 3">
    <name type="scientific">Halalkalicoccus tibetensis</name>
    <dbReference type="NCBI Taxonomy" id="175632"/>
    <lineage>
        <taxon>Archaea</taxon>
        <taxon>Methanobacteriati</taxon>
        <taxon>Methanobacteriota</taxon>
        <taxon>Stenosarchaea group</taxon>
        <taxon>Halobacteria</taxon>
        <taxon>Halobacteriales</taxon>
        <taxon>Halococcaceae</taxon>
        <taxon>Halalkalicoccus</taxon>
    </lineage>
</organism>
<gene>
    <name evidence="2" type="ORF">ACFQGH_11230</name>
</gene>
<feature type="domain" description="Formyl transferase N-terminal" evidence="1">
    <location>
        <begin position="34"/>
        <end position="169"/>
    </location>
</feature>
<dbReference type="EMBL" id="JBHSXQ010000003">
    <property type="protein sequence ID" value="MFC6905767.1"/>
    <property type="molecule type" value="Genomic_DNA"/>
</dbReference>
<name>A0ABD5V8B0_9EURY</name>
<reference evidence="2 3" key="1">
    <citation type="journal article" date="2019" name="Int. J. Syst. Evol. Microbiol.">
        <title>The Global Catalogue of Microorganisms (GCM) 10K type strain sequencing project: providing services to taxonomists for standard genome sequencing and annotation.</title>
        <authorList>
            <consortium name="The Broad Institute Genomics Platform"/>
            <consortium name="The Broad Institute Genome Sequencing Center for Infectious Disease"/>
            <person name="Wu L."/>
            <person name="Ma J."/>
        </authorList>
    </citation>
    <scope>NUCLEOTIDE SEQUENCE [LARGE SCALE GENOMIC DNA]</scope>
    <source>
        <strain evidence="2 3">CGMCC 1.3240</strain>
    </source>
</reference>
<evidence type="ECO:0000313" key="3">
    <source>
        <dbReference type="Proteomes" id="UP001596312"/>
    </source>
</evidence>
<protein>
    <submittedName>
        <fullName evidence="2">Formyltransferase family protein</fullName>
    </submittedName>
</protein>
<sequence>MTDVAVFLIESDGLKGRTVVERFISSVNYPDIDIRVVVDGPDGKAIQTLDRLEIPYTVAADPAAPSDAIERVTSNDDGIRYLITCGWVHKIPNTSISMADNAINCHSSYLPGYKGRCTYRPQWAHAESKGGATIHFLTEKFDEGAIICREEFVISSWDSPLDIAYKYSDITTPLLREAMLLLDEGFSGKSHDGGRYYPTIPWTTTIAHGIINHISRGFGSDWRWEIEPS</sequence>
<dbReference type="InterPro" id="IPR002376">
    <property type="entry name" value="Formyl_transf_N"/>
</dbReference>
<evidence type="ECO:0000259" key="1">
    <source>
        <dbReference type="Pfam" id="PF00551"/>
    </source>
</evidence>
<evidence type="ECO:0000313" key="2">
    <source>
        <dbReference type="EMBL" id="MFC6905767.1"/>
    </source>
</evidence>
<comment type="caution">
    <text evidence="2">The sequence shown here is derived from an EMBL/GenBank/DDBJ whole genome shotgun (WGS) entry which is preliminary data.</text>
</comment>
<dbReference type="Gene3D" id="3.40.50.170">
    <property type="entry name" value="Formyl transferase, N-terminal domain"/>
    <property type="match status" value="1"/>
</dbReference>